<name>A0ABV7AEC6_9RHOB</name>
<evidence type="ECO:0000313" key="3">
    <source>
        <dbReference type="EMBL" id="MFC2967577.1"/>
    </source>
</evidence>
<dbReference type="InterPro" id="IPR036390">
    <property type="entry name" value="WH_DNA-bd_sf"/>
</dbReference>
<accession>A0ABV7AEC6</accession>
<feature type="region of interest" description="Disordered" evidence="1">
    <location>
        <begin position="149"/>
        <end position="168"/>
    </location>
</feature>
<protein>
    <submittedName>
        <fullName evidence="3">Homoprotocatechuate degradation operon regulator HpaR</fullName>
    </submittedName>
</protein>
<dbReference type="PANTHER" id="PTHR33164:SF13">
    <property type="entry name" value="4-HYDROXYPHENYLACETATE CATABOLISM PROTEIN"/>
    <property type="match status" value="1"/>
</dbReference>
<sequence>MAQDGETVLRGFESALPIALLRAREATMRRFKGHVDAHGLTLPQWRVIRALADGGPMDARTLAERCVILPPSLTRIFRALTEKGLIATVKTSDARRHAVRLTPAGAALYAEMAETSEAIYAELEAAFGSEEMATLLSLLTRLRETAEALPVSGSETASGTEPGPVLED</sequence>
<evidence type="ECO:0000313" key="4">
    <source>
        <dbReference type="Proteomes" id="UP001595443"/>
    </source>
</evidence>
<dbReference type="NCBIfam" id="TIGR02337">
    <property type="entry name" value="HpaR"/>
    <property type="match status" value="1"/>
</dbReference>
<dbReference type="Proteomes" id="UP001595443">
    <property type="component" value="Unassembled WGS sequence"/>
</dbReference>
<dbReference type="SMART" id="SM00347">
    <property type="entry name" value="HTH_MARR"/>
    <property type="match status" value="1"/>
</dbReference>
<evidence type="ECO:0000259" key="2">
    <source>
        <dbReference type="PROSITE" id="PS50995"/>
    </source>
</evidence>
<dbReference type="InterPro" id="IPR000835">
    <property type="entry name" value="HTH_MarR-typ"/>
</dbReference>
<dbReference type="Gene3D" id="1.10.10.10">
    <property type="entry name" value="Winged helix-like DNA-binding domain superfamily/Winged helix DNA-binding domain"/>
    <property type="match status" value="1"/>
</dbReference>
<gene>
    <name evidence="3" type="primary">hpaR</name>
    <name evidence="3" type="ORF">ACFOES_05685</name>
</gene>
<dbReference type="PANTHER" id="PTHR33164">
    <property type="entry name" value="TRANSCRIPTIONAL REGULATOR, MARR FAMILY"/>
    <property type="match status" value="1"/>
</dbReference>
<dbReference type="PROSITE" id="PS50995">
    <property type="entry name" value="HTH_MARR_2"/>
    <property type="match status" value="1"/>
</dbReference>
<dbReference type="InterPro" id="IPR039422">
    <property type="entry name" value="MarR/SlyA-like"/>
</dbReference>
<organism evidence="3 4">
    <name type="scientific">Acidimangrovimonas pyrenivorans</name>
    <dbReference type="NCBI Taxonomy" id="2030798"/>
    <lineage>
        <taxon>Bacteria</taxon>
        <taxon>Pseudomonadati</taxon>
        <taxon>Pseudomonadota</taxon>
        <taxon>Alphaproteobacteria</taxon>
        <taxon>Rhodobacterales</taxon>
        <taxon>Paracoccaceae</taxon>
        <taxon>Acidimangrovimonas</taxon>
    </lineage>
</organism>
<reference evidence="4" key="1">
    <citation type="journal article" date="2019" name="Int. J. Syst. Evol. Microbiol.">
        <title>The Global Catalogue of Microorganisms (GCM) 10K type strain sequencing project: providing services to taxonomists for standard genome sequencing and annotation.</title>
        <authorList>
            <consortium name="The Broad Institute Genomics Platform"/>
            <consortium name="The Broad Institute Genome Sequencing Center for Infectious Disease"/>
            <person name="Wu L."/>
            <person name="Ma J."/>
        </authorList>
    </citation>
    <scope>NUCLEOTIDE SEQUENCE [LARGE SCALE GENOMIC DNA]</scope>
    <source>
        <strain evidence="4">KCTC 62192</strain>
    </source>
</reference>
<evidence type="ECO:0000256" key="1">
    <source>
        <dbReference type="SAM" id="MobiDB-lite"/>
    </source>
</evidence>
<feature type="domain" description="HTH marR-type" evidence="2">
    <location>
        <begin position="13"/>
        <end position="144"/>
    </location>
</feature>
<proteinExistence type="predicted"/>
<dbReference type="EMBL" id="JBHRSK010000004">
    <property type="protein sequence ID" value="MFC2967577.1"/>
    <property type="molecule type" value="Genomic_DNA"/>
</dbReference>
<dbReference type="InterPro" id="IPR012712">
    <property type="entry name" value="HpaR/FarR"/>
</dbReference>
<dbReference type="Pfam" id="PF12802">
    <property type="entry name" value="MarR_2"/>
    <property type="match status" value="1"/>
</dbReference>
<comment type="caution">
    <text evidence="3">The sequence shown here is derived from an EMBL/GenBank/DDBJ whole genome shotgun (WGS) entry which is preliminary data.</text>
</comment>
<keyword evidence="4" id="KW-1185">Reference proteome</keyword>
<dbReference type="RefSeq" id="WP_377832228.1">
    <property type="nucleotide sequence ID" value="NZ_JBHRSK010000004.1"/>
</dbReference>
<dbReference type="SUPFAM" id="SSF46785">
    <property type="entry name" value="Winged helix' DNA-binding domain"/>
    <property type="match status" value="1"/>
</dbReference>
<dbReference type="InterPro" id="IPR036388">
    <property type="entry name" value="WH-like_DNA-bd_sf"/>
</dbReference>